<evidence type="ECO:0000313" key="2">
    <source>
        <dbReference type="EMBL" id="QMS57429.1"/>
    </source>
</evidence>
<dbReference type="RefSeq" id="WP_094394222.1">
    <property type="nucleotide sequence ID" value="NZ_CP059343.1"/>
</dbReference>
<gene>
    <name evidence="2" type="ORF">CIB50_0002172</name>
</gene>
<feature type="compositionally biased region" description="Basic and acidic residues" evidence="1">
    <location>
        <begin position="348"/>
        <end position="360"/>
    </location>
</feature>
<reference evidence="2" key="1">
    <citation type="submission" date="2017-08" db="EMBL/GenBank/DDBJ databases">
        <authorList>
            <person name="Minaev M."/>
            <person name="Kurbakov K.A."/>
            <person name="Solodovnikova G.I."/>
            <person name="Kuznetsova O.A."/>
            <person name="Lisitsyn A.B."/>
        </authorList>
    </citation>
    <scope>NUCLEOTIDE SEQUENCE</scope>
    <source>
        <strain evidence="2">80</strain>
    </source>
</reference>
<reference evidence="2" key="2">
    <citation type="submission" date="2020-07" db="EMBL/GenBank/DDBJ databases">
        <title>Genome of starter culture bacteria Kocuria salsicia reveals its technological properties and safety for usage in meat industry.</title>
        <authorList>
            <person name="Michael M."/>
            <person name="Konstantin K."/>
            <person name="Evgenii K."/>
            <person name="Galina S."/>
            <person name="Oksana K."/>
            <person name="Andrei L."/>
        </authorList>
    </citation>
    <scope>NUCLEOTIDE SEQUENCE [LARGE SCALE GENOMIC DNA]</scope>
    <source>
        <strain evidence="2">80</strain>
    </source>
</reference>
<dbReference type="AlphaFoldDB" id="A0A7D7L222"/>
<dbReference type="EMBL" id="CP059343">
    <property type="protein sequence ID" value="QMS57429.1"/>
    <property type="molecule type" value="Genomic_DNA"/>
</dbReference>
<dbReference type="SUPFAM" id="SSF101478">
    <property type="entry name" value="ADP-ribosylglycohydrolase"/>
    <property type="match status" value="1"/>
</dbReference>
<protein>
    <recommendedName>
        <fullName evidence="4">ADP-ribosylglycohydrolase</fullName>
    </recommendedName>
</protein>
<name>A0A7D7L222_KOCVA</name>
<evidence type="ECO:0000313" key="3">
    <source>
        <dbReference type="Proteomes" id="UP000216825"/>
    </source>
</evidence>
<accession>A0A7D7L222</accession>
<feature type="region of interest" description="Disordered" evidence="1">
    <location>
        <begin position="281"/>
        <end position="309"/>
    </location>
</feature>
<sequence>MTSPGTPELLDRDHGLDPSSSDYPNAVRSVLLAPWAAGDPVAGNEAVQLSARTVSALNEVARWANDGQSADPTACAWLAYLRWAVANGAQLPSDAPRPPVDVLDRDFPALSAPGPHDGDSFTALATGRLGEVLRPVLPDAQSPEVLARTAPYGLIPNVGWKSLIVLALDSAAITHGSPEAQTAATALALTVHAAVRARSSDASLAEVLAETARVSSEITRPAPRTRHLLATLADADSRAALWTGAPEILTGRLGTGATATEALALGLAALLAVEDAAEREVLTSGDSTREDHVGDRALTGRGRPGSGDDVARAACALLTDRGVTSSAARHVVLVVAAARWGLAAARVETENAPRADDQRAAEPMTSDGADSLGAAPTVGAPAGSRRGSTGNTEDTESAGITDSAEGAGSRDAVDPVRAELLCLAEQWNSLWRP</sequence>
<evidence type="ECO:0008006" key="4">
    <source>
        <dbReference type="Google" id="ProtNLM"/>
    </source>
</evidence>
<feature type="region of interest" description="Disordered" evidence="1">
    <location>
        <begin position="1"/>
        <end position="21"/>
    </location>
</feature>
<keyword evidence="3" id="KW-1185">Reference proteome</keyword>
<dbReference type="InterPro" id="IPR005502">
    <property type="entry name" value="Ribosyl_crysJ1"/>
</dbReference>
<dbReference type="Pfam" id="PF03747">
    <property type="entry name" value="ADP_ribosyl_GH"/>
    <property type="match status" value="1"/>
</dbReference>
<feature type="compositionally biased region" description="Basic and acidic residues" evidence="1">
    <location>
        <begin position="281"/>
        <end position="295"/>
    </location>
</feature>
<organism evidence="2 3">
    <name type="scientific">Kocuria varians</name>
    <name type="common">Micrococcus varians</name>
    <dbReference type="NCBI Taxonomy" id="1272"/>
    <lineage>
        <taxon>Bacteria</taxon>
        <taxon>Bacillati</taxon>
        <taxon>Actinomycetota</taxon>
        <taxon>Actinomycetes</taxon>
        <taxon>Micrococcales</taxon>
        <taxon>Micrococcaceae</taxon>
        <taxon>Kocuria</taxon>
    </lineage>
</organism>
<dbReference type="Proteomes" id="UP000216825">
    <property type="component" value="Chromosome"/>
</dbReference>
<dbReference type="InterPro" id="IPR036705">
    <property type="entry name" value="Ribosyl_crysJ1_sf"/>
</dbReference>
<evidence type="ECO:0000256" key="1">
    <source>
        <dbReference type="SAM" id="MobiDB-lite"/>
    </source>
</evidence>
<proteinExistence type="predicted"/>
<dbReference type="KEGG" id="kvr:CIB50_0002172"/>
<feature type="region of interest" description="Disordered" evidence="1">
    <location>
        <begin position="348"/>
        <end position="411"/>
    </location>
</feature>
<dbReference type="Gene3D" id="1.10.4080.10">
    <property type="entry name" value="ADP-ribosylation/Crystallin J1"/>
    <property type="match status" value="1"/>
</dbReference>